<gene>
    <name evidence="1" type="ORF">FWK35_00017050</name>
</gene>
<dbReference type="EMBL" id="VUJU01008099">
    <property type="protein sequence ID" value="KAF0735566.1"/>
    <property type="molecule type" value="Genomic_DNA"/>
</dbReference>
<comment type="caution">
    <text evidence="1">The sequence shown here is derived from an EMBL/GenBank/DDBJ whole genome shotgun (WGS) entry which is preliminary data.</text>
</comment>
<accession>A0A6G0X6F9</accession>
<keyword evidence="2" id="KW-1185">Reference proteome</keyword>
<organism evidence="1 2">
    <name type="scientific">Aphis craccivora</name>
    <name type="common">Cowpea aphid</name>
    <dbReference type="NCBI Taxonomy" id="307492"/>
    <lineage>
        <taxon>Eukaryota</taxon>
        <taxon>Metazoa</taxon>
        <taxon>Ecdysozoa</taxon>
        <taxon>Arthropoda</taxon>
        <taxon>Hexapoda</taxon>
        <taxon>Insecta</taxon>
        <taxon>Pterygota</taxon>
        <taxon>Neoptera</taxon>
        <taxon>Paraneoptera</taxon>
        <taxon>Hemiptera</taxon>
        <taxon>Sternorrhyncha</taxon>
        <taxon>Aphidomorpha</taxon>
        <taxon>Aphidoidea</taxon>
        <taxon>Aphididae</taxon>
        <taxon>Aphidini</taxon>
        <taxon>Aphis</taxon>
        <taxon>Aphis</taxon>
    </lineage>
</organism>
<sequence>MIMNEADEIKHRECKYCELCKCLLINKVRDYCQLTEKFRMTLCSSCNLELKQPKFVPCFFHNLSNYDGHFIVTELGNTFTVRFIDTFGFMPSSLESLASNLLTPGLEKFRDCHTYS</sequence>
<dbReference type="SUPFAM" id="SSF53098">
    <property type="entry name" value="Ribonuclease H-like"/>
    <property type="match status" value="1"/>
</dbReference>
<dbReference type="PANTHER" id="PTHR31511:SF12">
    <property type="entry name" value="RHO TERMINATION FACTOR N-TERMINAL DOMAIN-CONTAINING PROTEIN"/>
    <property type="match status" value="1"/>
</dbReference>
<evidence type="ECO:0000313" key="1">
    <source>
        <dbReference type="EMBL" id="KAF0735566.1"/>
    </source>
</evidence>
<name>A0A6G0X6F9_APHCR</name>
<dbReference type="Proteomes" id="UP000478052">
    <property type="component" value="Unassembled WGS sequence"/>
</dbReference>
<evidence type="ECO:0000313" key="2">
    <source>
        <dbReference type="Proteomes" id="UP000478052"/>
    </source>
</evidence>
<dbReference type="PANTHER" id="PTHR31511">
    <property type="entry name" value="PROTEIN CBG23764"/>
    <property type="match status" value="1"/>
</dbReference>
<dbReference type="OrthoDB" id="6619487at2759"/>
<reference evidence="1 2" key="1">
    <citation type="submission" date="2019-08" db="EMBL/GenBank/DDBJ databases">
        <title>Whole genome of Aphis craccivora.</title>
        <authorList>
            <person name="Voronova N.V."/>
            <person name="Shulinski R.S."/>
            <person name="Bandarenka Y.V."/>
            <person name="Zhorov D.G."/>
            <person name="Warner D."/>
        </authorList>
    </citation>
    <scope>NUCLEOTIDE SEQUENCE [LARGE SCALE GENOMIC DNA]</scope>
    <source>
        <strain evidence="1">180601</strain>
        <tissue evidence="1">Whole Body</tissue>
    </source>
</reference>
<protein>
    <submittedName>
        <fullName evidence="1">DNA pol B 2 domain-containing protein</fullName>
    </submittedName>
</protein>
<dbReference type="AlphaFoldDB" id="A0A6G0X6F9"/>
<dbReference type="InterPro" id="IPR012337">
    <property type="entry name" value="RNaseH-like_sf"/>
</dbReference>
<proteinExistence type="predicted"/>